<evidence type="ECO:0008006" key="4">
    <source>
        <dbReference type="Google" id="ProtNLM"/>
    </source>
</evidence>
<evidence type="ECO:0000313" key="2">
    <source>
        <dbReference type="EMBL" id="PIZ47389.1"/>
    </source>
</evidence>
<sequence>METKDKNNFYHGIEFEPDETVVMFVRQHWFVFRNSILLMLFVPFVLMSFTFFLDYIVLPEFLRSTWMQNFLGQLLIWVSEGSFVLGLSMFLWQFNLWRGTFYLLTDKRLVLVTQRALFTHDDRETSLQMIQDVRATIDGLQATLYGYGNVVVQVSSQDAQLVLEKVGRPREVQRTIIREAHLKPQSTLVK</sequence>
<proteinExistence type="predicted"/>
<dbReference type="AlphaFoldDB" id="A0A2M7TKI7"/>
<dbReference type="EMBL" id="PFNL01000051">
    <property type="protein sequence ID" value="PIZ47389.1"/>
    <property type="molecule type" value="Genomic_DNA"/>
</dbReference>
<accession>A0A2M7TKI7</accession>
<protein>
    <recommendedName>
        <fullName evidence="4">DUF304 domain-containing protein</fullName>
    </recommendedName>
</protein>
<feature type="transmembrane region" description="Helical" evidence="1">
    <location>
        <begin position="36"/>
        <end position="58"/>
    </location>
</feature>
<feature type="transmembrane region" description="Helical" evidence="1">
    <location>
        <begin position="70"/>
        <end position="92"/>
    </location>
</feature>
<reference evidence="3" key="1">
    <citation type="submission" date="2017-09" db="EMBL/GenBank/DDBJ databases">
        <title>Depth-based differentiation of microbial function through sediment-hosted aquifers and enrichment of novel symbionts in the deep terrestrial subsurface.</title>
        <authorList>
            <person name="Probst A.J."/>
            <person name="Ladd B."/>
            <person name="Jarett J.K."/>
            <person name="Geller-Mcgrath D.E."/>
            <person name="Sieber C.M.K."/>
            <person name="Emerson J.B."/>
            <person name="Anantharaman K."/>
            <person name="Thomas B.C."/>
            <person name="Malmstrom R."/>
            <person name="Stieglmeier M."/>
            <person name="Klingl A."/>
            <person name="Woyke T."/>
            <person name="Ryan C.M."/>
            <person name="Banfield J.F."/>
        </authorList>
    </citation>
    <scope>NUCLEOTIDE SEQUENCE [LARGE SCALE GENOMIC DNA]</scope>
</reference>
<gene>
    <name evidence="2" type="ORF">COY32_01775</name>
</gene>
<name>A0A2M7TKI7_UNCKA</name>
<keyword evidence="1" id="KW-0812">Transmembrane</keyword>
<evidence type="ECO:0000313" key="3">
    <source>
        <dbReference type="Proteomes" id="UP000228920"/>
    </source>
</evidence>
<dbReference type="PANTHER" id="PTHR37938">
    <property type="entry name" value="BLL0215 PROTEIN"/>
    <property type="match status" value="1"/>
</dbReference>
<dbReference type="PANTHER" id="PTHR37938:SF1">
    <property type="entry name" value="BLL0215 PROTEIN"/>
    <property type="match status" value="1"/>
</dbReference>
<organism evidence="2 3">
    <name type="scientific">candidate division WWE3 bacterium CG_4_10_14_0_2_um_filter_41_14</name>
    <dbReference type="NCBI Taxonomy" id="1975072"/>
    <lineage>
        <taxon>Bacteria</taxon>
        <taxon>Katanobacteria</taxon>
    </lineage>
</organism>
<evidence type="ECO:0000256" key="1">
    <source>
        <dbReference type="SAM" id="Phobius"/>
    </source>
</evidence>
<comment type="caution">
    <text evidence="2">The sequence shown here is derived from an EMBL/GenBank/DDBJ whole genome shotgun (WGS) entry which is preliminary data.</text>
</comment>
<dbReference type="Proteomes" id="UP000228920">
    <property type="component" value="Unassembled WGS sequence"/>
</dbReference>
<keyword evidence="1" id="KW-0472">Membrane</keyword>
<keyword evidence="1" id="KW-1133">Transmembrane helix</keyword>